<evidence type="ECO:0000313" key="5">
    <source>
        <dbReference type="Proteomes" id="UP000179807"/>
    </source>
</evidence>
<dbReference type="RefSeq" id="XP_068353093.1">
    <property type="nucleotide sequence ID" value="XM_068509129.1"/>
</dbReference>
<dbReference type="HAMAP" id="MF_00573">
    <property type="entry name" value="Ribosomal_eL33"/>
    <property type="match status" value="1"/>
</dbReference>
<dbReference type="InterPro" id="IPR001780">
    <property type="entry name" value="Ribosomal_eL33"/>
</dbReference>
<dbReference type="Gene3D" id="2.40.10.190">
    <property type="entry name" value="translation elongation factor selb, chain A, domain 4"/>
    <property type="match status" value="1"/>
</dbReference>
<keyword evidence="5" id="KW-1185">Reference proteome</keyword>
<dbReference type="InterPro" id="IPR009000">
    <property type="entry name" value="Transl_B-barrel_sf"/>
</dbReference>
<dbReference type="GO" id="GO:0003735">
    <property type="term" value="F:structural constituent of ribosome"/>
    <property type="evidence" value="ECO:0007669"/>
    <property type="project" value="InterPro"/>
</dbReference>
<keyword evidence="2 4" id="KW-0689">Ribosomal protein</keyword>
<name>A0A1J4JRU3_9EUKA</name>
<dbReference type="AlphaFoldDB" id="A0A1J4JRU3"/>
<dbReference type="GO" id="GO:0005840">
    <property type="term" value="C:ribosome"/>
    <property type="evidence" value="ECO:0007669"/>
    <property type="project" value="UniProtKB-KW"/>
</dbReference>
<dbReference type="SUPFAM" id="SSF50447">
    <property type="entry name" value="Translation proteins"/>
    <property type="match status" value="1"/>
</dbReference>
<gene>
    <name evidence="4" type="ORF">TRFO_33524</name>
</gene>
<dbReference type="GO" id="GO:1990904">
    <property type="term" value="C:ribonucleoprotein complex"/>
    <property type="evidence" value="ECO:0007669"/>
    <property type="project" value="UniProtKB-KW"/>
</dbReference>
<dbReference type="GeneID" id="94843833"/>
<protein>
    <submittedName>
        <fullName evidence="4">Ribosomal protein L35Ae</fullName>
    </submittedName>
</protein>
<dbReference type="InterPro" id="IPR038661">
    <property type="entry name" value="Ribosomal_eL33_sf"/>
</dbReference>
<dbReference type="VEuPathDB" id="TrichDB:TRFO_33524"/>
<dbReference type="Pfam" id="PF01247">
    <property type="entry name" value="Ribosomal_L35Ae"/>
    <property type="match status" value="1"/>
</dbReference>
<dbReference type="Proteomes" id="UP000179807">
    <property type="component" value="Unassembled WGS sequence"/>
</dbReference>
<comment type="caution">
    <text evidence="4">The sequence shown here is derived from an EMBL/GenBank/DDBJ whole genome shotgun (WGS) entry which is preliminary data.</text>
</comment>
<keyword evidence="3" id="KW-0687">Ribonucleoprotein</keyword>
<evidence type="ECO:0000256" key="2">
    <source>
        <dbReference type="ARBA" id="ARBA00022980"/>
    </source>
</evidence>
<dbReference type="OrthoDB" id="1166329at2759"/>
<dbReference type="GO" id="GO:0006412">
    <property type="term" value="P:translation"/>
    <property type="evidence" value="ECO:0007669"/>
    <property type="project" value="InterPro"/>
</dbReference>
<dbReference type="EMBL" id="MLAK01000979">
    <property type="protein sequence ID" value="OHS99956.1"/>
    <property type="molecule type" value="Genomic_DNA"/>
</dbReference>
<dbReference type="PANTHER" id="PTHR10902">
    <property type="entry name" value="60S RIBOSOMAL PROTEIN L35A"/>
    <property type="match status" value="1"/>
</dbReference>
<proteinExistence type="inferred from homology"/>
<reference evidence="4" key="1">
    <citation type="submission" date="2016-10" db="EMBL/GenBank/DDBJ databases">
        <authorList>
            <person name="Benchimol M."/>
            <person name="Almeida L.G."/>
            <person name="Vasconcelos A.T."/>
            <person name="Perreira-Neves A."/>
            <person name="Rosa I.A."/>
            <person name="Tasca T."/>
            <person name="Bogo M.R."/>
            <person name="de Souza W."/>
        </authorList>
    </citation>
    <scope>NUCLEOTIDE SEQUENCE [LARGE SCALE GENOMIC DNA]</scope>
    <source>
        <strain evidence="4">K</strain>
    </source>
</reference>
<accession>A0A1J4JRU3</accession>
<evidence type="ECO:0000256" key="1">
    <source>
        <dbReference type="ARBA" id="ARBA00009269"/>
    </source>
</evidence>
<sequence>MLKKLIVGQSKSIQKVIEKIGYAWPFSMSAPEPKLWVSATFTSFRRNKRQINPAQSLLKIEGVNSKEEAQFYVGKKVLAPNKTKNADAQNWGVITQVHGNSGIVRAKFDRNLPPAFLGTNVRVFLFPSNI</sequence>
<comment type="similarity">
    <text evidence="1">Belongs to the eukaryotic ribosomal protein eL33 family.</text>
</comment>
<organism evidence="4 5">
    <name type="scientific">Tritrichomonas foetus</name>
    <dbReference type="NCBI Taxonomy" id="1144522"/>
    <lineage>
        <taxon>Eukaryota</taxon>
        <taxon>Metamonada</taxon>
        <taxon>Parabasalia</taxon>
        <taxon>Tritrichomonadida</taxon>
        <taxon>Tritrichomonadidae</taxon>
        <taxon>Tritrichomonas</taxon>
    </lineage>
</organism>
<evidence type="ECO:0000256" key="3">
    <source>
        <dbReference type="ARBA" id="ARBA00023274"/>
    </source>
</evidence>
<evidence type="ECO:0000313" key="4">
    <source>
        <dbReference type="EMBL" id="OHS99956.1"/>
    </source>
</evidence>